<sequence length="181" mass="20586">MTNQELFYTYNMEVYRFCYYLLRNAADAEDMCQDVFLKALVCDRSGIPETALKAWLMRIAVNTCTNATKRSKLKLIKEAIYYGWRGTSGLNESAETVFEGHWERQELNELLNQLSDKLRKVIILKYLNDCTNQEIADILSIPLGTVKSRVHKGLKVLQGKLRGNPDSLAIAKGGANYGTEH</sequence>
<keyword evidence="2" id="KW-0805">Transcription regulation</keyword>
<keyword evidence="4" id="KW-0804">Transcription</keyword>
<dbReference type="SUPFAM" id="SSF88659">
    <property type="entry name" value="Sigma3 and sigma4 domains of RNA polymerase sigma factors"/>
    <property type="match status" value="1"/>
</dbReference>
<evidence type="ECO:0000259" key="5">
    <source>
        <dbReference type="Pfam" id="PF04542"/>
    </source>
</evidence>
<proteinExistence type="inferred from homology"/>
<keyword evidence="8" id="KW-1185">Reference proteome</keyword>
<feature type="domain" description="RNA polymerase sigma-70 region 2" evidence="5">
    <location>
        <begin position="11"/>
        <end position="71"/>
    </location>
</feature>
<evidence type="ECO:0000259" key="6">
    <source>
        <dbReference type="Pfam" id="PF08281"/>
    </source>
</evidence>
<dbReference type="EMBL" id="CP011388">
    <property type="protein sequence ID" value="ANE48033.1"/>
    <property type="molecule type" value="Genomic_DNA"/>
</dbReference>
<evidence type="ECO:0000313" key="7">
    <source>
        <dbReference type="EMBL" id="ANE48033.1"/>
    </source>
</evidence>
<dbReference type="AlphaFoldDB" id="A0A172TMN6"/>
<name>A0A172TMN6_9BACL</name>
<dbReference type="RefSeq" id="WP_068609365.1">
    <property type="nucleotide sequence ID" value="NZ_CP011388.1"/>
</dbReference>
<dbReference type="Proteomes" id="UP000076927">
    <property type="component" value="Chromosome"/>
</dbReference>
<dbReference type="InterPro" id="IPR013249">
    <property type="entry name" value="RNA_pol_sigma70_r4_t2"/>
</dbReference>
<feature type="domain" description="RNA polymerase sigma factor 70 region 4 type 2" evidence="6">
    <location>
        <begin position="104"/>
        <end position="155"/>
    </location>
</feature>
<dbReference type="Pfam" id="PF04542">
    <property type="entry name" value="Sigma70_r2"/>
    <property type="match status" value="1"/>
</dbReference>
<keyword evidence="3" id="KW-0731">Sigma factor</keyword>
<accession>A0A172TMN6</accession>
<dbReference type="Gene3D" id="1.10.1740.10">
    <property type="match status" value="1"/>
</dbReference>
<dbReference type="GO" id="GO:0016987">
    <property type="term" value="F:sigma factor activity"/>
    <property type="evidence" value="ECO:0007669"/>
    <property type="project" value="UniProtKB-KW"/>
</dbReference>
<dbReference type="InterPro" id="IPR013325">
    <property type="entry name" value="RNA_pol_sigma_r2"/>
</dbReference>
<dbReference type="KEGG" id="pswu:SY83_18990"/>
<comment type="similarity">
    <text evidence="1">Belongs to the sigma-70 factor family. ECF subfamily.</text>
</comment>
<evidence type="ECO:0000256" key="1">
    <source>
        <dbReference type="ARBA" id="ARBA00010641"/>
    </source>
</evidence>
<dbReference type="InterPro" id="IPR036388">
    <property type="entry name" value="WH-like_DNA-bd_sf"/>
</dbReference>
<dbReference type="CDD" id="cd06171">
    <property type="entry name" value="Sigma70_r4"/>
    <property type="match status" value="1"/>
</dbReference>
<organism evidence="7 8">
    <name type="scientific">Paenibacillus swuensis</name>
    <dbReference type="NCBI Taxonomy" id="1178515"/>
    <lineage>
        <taxon>Bacteria</taxon>
        <taxon>Bacillati</taxon>
        <taxon>Bacillota</taxon>
        <taxon>Bacilli</taxon>
        <taxon>Bacillales</taxon>
        <taxon>Paenibacillaceae</taxon>
        <taxon>Paenibacillus</taxon>
    </lineage>
</organism>
<evidence type="ECO:0000256" key="4">
    <source>
        <dbReference type="ARBA" id="ARBA00023163"/>
    </source>
</evidence>
<evidence type="ECO:0000256" key="2">
    <source>
        <dbReference type="ARBA" id="ARBA00023015"/>
    </source>
</evidence>
<dbReference type="InterPro" id="IPR013324">
    <property type="entry name" value="RNA_pol_sigma_r3/r4-like"/>
</dbReference>
<dbReference type="InterPro" id="IPR007627">
    <property type="entry name" value="RNA_pol_sigma70_r2"/>
</dbReference>
<evidence type="ECO:0000256" key="3">
    <source>
        <dbReference type="ARBA" id="ARBA00023082"/>
    </source>
</evidence>
<evidence type="ECO:0008006" key="9">
    <source>
        <dbReference type="Google" id="ProtNLM"/>
    </source>
</evidence>
<dbReference type="GO" id="GO:0003677">
    <property type="term" value="F:DNA binding"/>
    <property type="evidence" value="ECO:0007669"/>
    <property type="project" value="InterPro"/>
</dbReference>
<dbReference type="PATRIC" id="fig|1178515.4.peg.3837"/>
<dbReference type="Pfam" id="PF08281">
    <property type="entry name" value="Sigma70_r4_2"/>
    <property type="match status" value="1"/>
</dbReference>
<dbReference type="OrthoDB" id="9785675at2"/>
<reference evidence="7 8" key="1">
    <citation type="submission" date="2015-01" db="EMBL/GenBank/DDBJ databases">
        <title>Paenibacillus swuensis/DY6/whole genome sequencing.</title>
        <authorList>
            <person name="Kim M.K."/>
            <person name="Srinivasan S."/>
            <person name="Lee J.-J."/>
        </authorList>
    </citation>
    <scope>NUCLEOTIDE SEQUENCE [LARGE SCALE GENOMIC DNA]</scope>
    <source>
        <strain evidence="7 8">DY6</strain>
    </source>
</reference>
<evidence type="ECO:0000313" key="8">
    <source>
        <dbReference type="Proteomes" id="UP000076927"/>
    </source>
</evidence>
<dbReference type="SUPFAM" id="SSF88946">
    <property type="entry name" value="Sigma2 domain of RNA polymerase sigma factors"/>
    <property type="match status" value="1"/>
</dbReference>
<gene>
    <name evidence="7" type="ORF">SY83_18990</name>
</gene>
<dbReference type="PANTHER" id="PTHR43133">
    <property type="entry name" value="RNA POLYMERASE ECF-TYPE SIGMA FACTO"/>
    <property type="match status" value="1"/>
</dbReference>
<dbReference type="STRING" id="1178515.SY83_18990"/>
<protein>
    <recommendedName>
        <fullName evidence="9">RNA polymerase sigma-70 factor</fullName>
    </recommendedName>
</protein>
<dbReference type="NCBIfam" id="TIGR02937">
    <property type="entry name" value="sigma70-ECF"/>
    <property type="match status" value="1"/>
</dbReference>
<dbReference type="PANTHER" id="PTHR43133:SF60">
    <property type="entry name" value="RNA POLYMERASE SIGMA FACTOR SIGV"/>
    <property type="match status" value="1"/>
</dbReference>
<dbReference type="Gene3D" id="1.10.10.10">
    <property type="entry name" value="Winged helix-like DNA-binding domain superfamily/Winged helix DNA-binding domain"/>
    <property type="match status" value="1"/>
</dbReference>
<dbReference type="InterPro" id="IPR039425">
    <property type="entry name" value="RNA_pol_sigma-70-like"/>
</dbReference>
<dbReference type="InterPro" id="IPR014284">
    <property type="entry name" value="RNA_pol_sigma-70_dom"/>
</dbReference>
<dbReference type="GO" id="GO:0006352">
    <property type="term" value="P:DNA-templated transcription initiation"/>
    <property type="evidence" value="ECO:0007669"/>
    <property type="project" value="InterPro"/>
</dbReference>